<comment type="caution">
    <text evidence="2">The sequence shown here is derived from an EMBL/GenBank/DDBJ whole genome shotgun (WGS) entry which is preliminary data.</text>
</comment>
<protein>
    <recommendedName>
        <fullName evidence="1">AAA+ ATPase domain-containing protein</fullName>
    </recommendedName>
</protein>
<accession>A0A7K0CYA1</accession>
<proteinExistence type="predicted"/>
<dbReference type="SMART" id="SM00382">
    <property type="entry name" value="AAA"/>
    <property type="match status" value="1"/>
</dbReference>
<dbReference type="PANTHER" id="PTHR37291:SF1">
    <property type="entry name" value="TYPE IV METHYL-DIRECTED RESTRICTION ENZYME ECOKMCRB SUBUNIT"/>
    <property type="match status" value="1"/>
</dbReference>
<dbReference type="Gene3D" id="3.40.50.300">
    <property type="entry name" value="P-loop containing nucleotide triphosphate hydrolases"/>
    <property type="match status" value="1"/>
</dbReference>
<evidence type="ECO:0000313" key="3">
    <source>
        <dbReference type="Proteomes" id="UP000438448"/>
    </source>
</evidence>
<evidence type="ECO:0000259" key="1">
    <source>
        <dbReference type="SMART" id="SM00382"/>
    </source>
</evidence>
<dbReference type="InterPro" id="IPR011704">
    <property type="entry name" value="ATPase_dyneun-rel_AAA"/>
</dbReference>
<dbReference type="AlphaFoldDB" id="A0A7K0CYA1"/>
<dbReference type="OrthoDB" id="9781481at2"/>
<keyword evidence="3" id="KW-1185">Reference proteome</keyword>
<reference evidence="2 3" key="1">
    <citation type="submission" date="2019-10" db="EMBL/GenBank/DDBJ databases">
        <title>Nocardia macrotermitis sp. nov. and Nocardia aurantia sp. nov., isolated from the gut of fungus growing-termite Macrotermes natalensis.</title>
        <authorList>
            <person name="Benndorf R."/>
            <person name="Schwitalla J."/>
            <person name="Martin K."/>
            <person name="De Beer W."/>
            <person name="Kaster A.-K."/>
            <person name="Vollmers J."/>
            <person name="Poulsen M."/>
            <person name="Beemelmanns C."/>
        </authorList>
    </citation>
    <scope>NUCLEOTIDE SEQUENCE [LARGE SCALE GENOMIC DNA]</scope>
    <source>
        <strain evidence="2 3">RB20</strain>
    </source>
</reference>
<dbReference type="GO" id="GO:0016887">
    <property type="term" value="F:ATP hydrolysis activity"/>
    <property type="evidence" value="ECO:0007669"/>
    <property type="project" value="InterPro"/>
</dbReference>
<dbReference type="RefSeq" id="WP_153408861.1">
    <property type="nucleotide sequence ID" value="NZ_WEGK01000003.1"/>
</dbReference>
<dbReference type="InterPro" id="IPR027417">
    <property type="entry name" value="P-loop_NTPase"/>
</dbReference>
<dbReference type="CDD" id="cd00009">
    <property type="entry name" value="AAA"/>
    <property type="match status" value="1"/>
</dbReference>
<dbReference type="InterPro" id="IPR003593">
    <property type="entry name" value="AAA+_ATPase"/>
</dbReference>
<dbReference type="InterPro" id="IPR052934">
    <property type="entry name" value="Methyl-DNA_Rec/Restrict_Enz"/>
</dbReference>
<dbReference type="Pfam" id="PF07728">
    <property type="entry name" value="AAA_5"/>
    <property type="match status" value="1"/>
</dbReference>
<sequence>MARILRIVPSTQERIRPHKLEEGVTCEYKVLETPDGETLVHLSTFGSENRESPPKSSQSMQLDREQAADLMRILRSTFGRQSSGPDGSRSETKPVFPDATEALARKLLVSKEWIQQCVELLRDRPQLIFYGPPGTGKTFLAKALAEYFSGKENVKVVQFHPSYSYEDFFEGFRPSKSGNGQLQYEVHHGPLKVLSDEARMNSDKIYTLVIDEINRGNIAKIFGELYFLLEYRDSNLSLMYSDEADPTFTLPDNLVIIGTMNTADRSIALLDSALRRRFAFVALHPSEHPTKDVLRQWLADMRYDGEPADLMDALNSKIPDEDFKIGPSYFMRPSAVSDDGIERTWRTSILPLLEEYHYGDPNFVVREEYSLETIRNLARDRRSTPGAST</sequence>
<gene>
    <name evidence="2" type="ORF">NRB20_14740</name>
</gene>
<dbReference type="GO" id="GO:0005524">
    <property type="term" value="F:ATP binding"/>
    <property type="evidence" value="ECO:0007669"/>
    <property type="project" value="InterPro"/>
</dbReference>
<dbReference type="PANTHER" id="PTHR37291">
    <property type="entry name" value="5-METHYLCYTOSINE-SPECIFIC RESTRICTION ENZYME B"/>
    <property type="match status" value="1"/>
</dbReference>
<evidence type="ECO:0000313" key="2">
    <source>
        <dbReference type="EMBL" id="MQY18398.1"/>
    </source>
</evidence>
<dbReference type="Proteomes" id="UP000438448">
    <property type="component" value="Unassembled WGS sequence"/>
</dbReference>
<name>A0A7K0CYA1_9NOCA</name>
<organism evidence="2 3">
    <name type="scientific">Nocardia macrotermitis</name>
    <dbReference type="NCBI Taxonomy" id="2585198"/>
    <lineage>
        <taxon>Bacteria</taxon>
        <taxon>Bacillati</taxon>
        <taxon>Actinomycetota</taxon>
        <taxon>Actinomycetes</taxon>
        <taxon>Mycobacteriales</taxon>
        <taxon>Nocardiaceae</taxon>
        <taxon>Nocardia</taxon>
    </lineage>
</organism>
<feature type="domain" description="AAA+ ATPase" evidence="1">
    <location>
        <begin position="123"/>
        <end position="288"/>
    </location>
</feature>
<dbReference type="EMBL" id="WEGK01000003">
    <property type="protein sequence ID" value="MQY18398.1"/>
    <property type="molecule type" value="Genomic_DNA"/>
</dbReference>
<dbReference type="SUPFAM" id="SSF52540">
    <property type="entry name" value="P-loop containing nucleoside triphosphate hydrolases"/>
    <property type="match status" value="1"/>
</dbReference>